<evidence type="ECO:0000313" key="17">
    <source>
        <dbReference type="Proteomes" id="UP000036780"/>
    </source>
</evidence>
<evidence type="ECO:0000256" key="4">
    <source>
        <dbReference type="ARBA" id="ARBA00012783"/>
    </source>
</evidence>
<dbReference type="OrthoDB" id="9795347at2"/>
<gene>
    <name evidence="16" type="ORF">AFK71_18350</name>
</gene>
<dbReference type="PANTHER" id="PTHR11644">
    <property type="entry name" value="CYTIDINE DEAMINASE"/>
    <property type="match status" value="1"/>
</dbReference>
<feature type="binding site" evidence="14">
    <location>
        <position position="54"/>
    </location>
    <ligand>
        <name>Zn(2+)</name>
        <dbReference type="ChEBI" id="CHEBI:29105"/>
        <note>catalytic</note>
    </ligand>
</feature>
<protein>
    <recommendedName>
        <fullName evidence="5 15">Cytidine deaminase</fullName>
        <ecNumber evidence="4 15">3.5.4.5</ecNumber>
    </recommendedName>
    <alternativeName>
        <fullName evidence="9 15">Cytidine aminohydrolase</fullName>
    </alternativeName>
</protein>
<evidence type="ECO:0000256" key="9">
    <source>
        <dbReference type="ARBA" id="ARBA00032005"/>
    </source>
</evidence>
<proteinExistence type="inferred from homology"/>
<feature type="binding site" evidence="14">
    <location>
        <position position="90"/>
    </location>
    <ligand>
        <name>Zn(2+)</name>
        <dbReference type="ChEBI" id="CHEBI:29105"/>
        <note>catalytic</note>
    </ligand>
</feature>
<dbReference type="InterPro" id="IPR006262">
    <property type="entry name" value="Cyt_deam_tetra"/>
</dbReference>
<keyword evidence="7 15" id="KW-0378">Hydrolase</keyword>
<comment type="similarity">
    <text evidence="3 15">Belongs to the cytidine and deoxycytidylate deaminase family.</text>
</comment>
<dbReference type="PANTHER" id="PTHR11644:SF2">
    <property type="entry name" value="CYTIDINE DEAMINASE"/>
    <property type="match status" value="1"/>
</dbReference>
<dbReference type="NCBIfam" id="NF004064">
    <property type="entry name" value="PRK05578.1"/>
    <property type="match status" value="1"/>
</dbReference>
<evidence type="ECO:0000256" key="10">
    <source>
        <dbReference type="ARBA" id="ARBA00049252"/>
    </source>
</evidence>
<evidence type="ECO:0000256" key="1">
    <source>
        <dbReference type="ARBA" id="ARBA00001947"/>
    </source>
</evidence>
<evidence type="ECO:0000256" key="7">
    <source>
        <dbReference type="ARBA" id="ARBA00022801"/>
    </source>
</evidence>
<dbReference type="GeneID" id="66870505"/>
<comment type="catalytic activity">
    <reaction evidence="10 15">
        <text>2'-deoxycytidine + H2O + H(+) = 2'-deoxyuridine + NH4(+)</text>
        <dbReference type="Rhea" id="RHEA:13433"/>
        <dbReference type="ChEBI" id="CHEBI:15377"/>
        <dbReference type="ChEBI" id="CHEBI:15378"/>
        <dbReference type="ChEBI" id="CHEBI:15698"/>
        <dbReference type="ChEBI" id="CHEBI:16450"/>
        <dbReference type="ChEBI" id="CHEBI:28938"/>
        <dbReference type="EC" id="3.5.4.5"/>
    </reaction>
</comment>
<dbReference type="Proteomes" id="UP000036780">
    <property type="component" value="Unassembled WGS sequence"/>
</dbReference>
<feature type="binding site" evidence="14">
    <location>
        <position position="87"/>
    </location>
    <ligand>
        <name>Zn(2+)</name>
        <dbReference type="ChEBI" id="CHEBI:29105"/>
        <note>catalytic</note>
    </ligand>
</feature>
<feature type="binding site" evidence="13">
    <location>
        <begin position="43"/>
        <end position="49"/>
    </location>
    <ligand>
        <name>substrate</name>
    </ligand>
</feature>
<feature type="active site" description="Proton donor" evidence="12">
    <location>
        <position position="56"/>
    </location>
</feature>
<dbReference type="PATRIC" id="fig|1473.5.peg.2403"/>
<dbReference type="PROSITE" id="PS51747">
    <property type="entry name" value="CYT_DCMP_DEAMINASES_2"/>
    <property type="match status" value="1"/>
</dbReference>
<evidence type="ECO:0000256" key="8">
    <source>
        <dbReference type="ARBA" id="ARBA00022833"/>
    </source>
</evidence>
<dbReference type="FunFam" id="3.40.140.10:FF:000008">
    <property type="entry name" value="Cytidine deaminase"/>
    <property type="match status" value="1"/>
</dbReference>
<reference evidence="17" key="1">
    <citation type="submission" date="2015-07" db="EMBL/GenBank/DDBJ databases">
        <title>Fjat-10053 dsm26.</title>
        <authorList>
            <person name="Liu B."/>
            <person name="Wang J."/>
            <person name="Zhu Y."/>
            <person name="Liu G."/>
            <person name="Chen Q."/>
            <person name="Chen Z."/>
            <person name="Lan J."/>
            <person name="Che J."/>
            <person name="Ge C."/>
            <person name="Shi H."/>
            <person name="Pan Z."/>
            <person name="Liu X."/>
        </authorList>
    </citation>
    <scope>NUCLEOTIDE SEQUENCE [LARGE SCALE GENOMIC DNA]</scope>
    <source>
        <strain evidence="17">DSM 26</strain>
    </source>
</reference>
<keyword evidence="17" id="KW-1185">Reference proteome</keyword>
<dbReference type="GO" id="GO:0004126">
    <property type="term" value="F:cytidine deaminase activity"/>
    <property type="evidence" value="ECO:0007669"/>
    <property type="project" value="UniProtKB-UniRule"/>
</dbReference>
<evidence type="ECO:0000256" key="14">
    <source>
        <dbReference type="PIRSR" id="PIRSR606262-3"/>
    </source>
</evidence>
<dbReference type="NCBIfam" id="TIGR01354">
    <property type="entry name" value="cyt_deam_tetra"/>
    <property type="match status" value="1"/>
</dbReference>
<dbReference type="GO" id="GO:0008270">
    <property type="term" value="F:zinc ion binding"/>
    <property type="evidence" value="ECO:0007669"/>
    <property type="project" value="UniProtKB-UniRule"/>
</dbReference>
<dbReference type="AlphaFoldDB" id="A0A0L0QQW8"/>
<dbReference type="GO" id="GO:0055086">
    <property type="term" value="P:nucleobase-containing small molecule metabolic process"/>
    <property type="evidence" value="ECO:0007669"/>
    <property type="project" value="UniProtKB-ARBA"/>
</dbReference>
<dbReference type="PROSITE" id="PS00903">
    <property type="entry name" value="CYT_DCMP_DEAMINASES_1"/>
    <property type="match status" value="1"/>
</dbReference>
<dbReference type="RefSeq" id="WP_050353543.1">
    <property type="nucleotide sequence ID" value="NZ_BOSN01000001.1"/>
</dbReference>
<dbReference type="Gene3D" id="3.40.140.10">
    <property type="entry name" value="Cytidine Deaminase, domain 2"/>
    <property type="match status" value="1"/>
</dbReference>
<comment type="catalytic activity">
    <reaction evidence="11 15">
        <text>cytidine + H2O + H(+) = uridine + NH4(+)</text>
        <dbReference type="Rhea" id="RHEA:16069"/>
        <dbReference type="ChEBI" id="CHEBI:15377"/>
        <dbReference type="ChEBI" id="CHEBI:15378"/>
        <dbReference type="ChEBI" id="CHEBI:16704"/>
        <dbReference type="ChEBI" id="CHEBI:17562"/>
        <dbReference type="ChEBI" id="CHEBI:28938"/>
        <dbReference type="EC" id="3.5.4.5"/>
    </reaction>
</comment>
<evidence type="ECO:0000256" key="3">
    <source>
        <dbReference type="ARBA" id="ARBA00006576"/>
    </source>
</evidence>
<organism evidence="16 17">
    <name type="scientific">Virgibacillus pantothenticus</name>
    <dbReference type="NCBI Taxonomy" id="1473"/>
    <lineage>
        <taxon>Bacteria</taxon>
        <taxon>Bacillati</taxon>
        <taxon>Bacillota</taxon>
        <taxon>Bacilli</taxon>
        <taxon>Bacillales</taxon>
        <taxon>Bacillaceae</taxon>
        <taxon>Virgibacillus</taxon>
    </lineage>
</organism>
<evidence type="ECO:0000256" key="15">
    <source>
        <dbReference type="RuleBase" id="RU364006"/>
    </source>
</evidence>
<dbReference type="GO" id="GO:0072527">
    <property type="term" value="P:pyrimidine-containing compound metabolic process"/>
    <property type="evidence" value="ECO:0007669"/>
    <property type="project" value="UniProtKB-ARBA"/>
</dbReference>
<accession>A0A0L0QQW8</accession>
<evidence type="ECO:0000256" key="12">
    <source>
        <dbReference type="PIRSR" id="PIRSR606262-1"/>
    </source>
</evidence>
<dbReference type="InterPro" id="IPR050202">
    <property type="entry name" value="Cyt/Deoxycyt_deaminase"/>
</dbReference>
<dbReference type="Pfam" id="PF00383">
    <property type="entry name" value="dCMP_cyt_deam_1"/>
    <property type="match status" value="1"/>
</dbReference>
<dbReference type="EMBL" id="LGTO01000007">
    <property type="protein sequence ID" value="KNE20984.1"/>
    <property type="molecule type" value="Genomic_DNA"/>
</dbReference>
<dbReference type="InterPro" id="IPR016193">
    <property type="entry name" value="Cytidine_deaminase-like"/>
</dbReference>
<dbReference type="CDD" id="cd01283">
    <property type="entry name" value="cytidine_deaminase"/>
    <property type="match status" value="1"/>
</dbReference>
<comment type="function">
    <text evidence="2 15">This enzyme scavenges exogenous and endogenous cytidine and 2'-deoxycytidine for UMP synthesis.</text>
</comment>
<dbReference type="GO" id="GO:0005829">
    <property type="term" value="C:cytosol"/>
    <property type="evidence" value="ECO:0007669"/>
    <property type="project" value="TreeGrafter"/>
</dbReference>
<dbReference type="InterPro" id="IPR016192">
    <property type="entry name" value="APOBEC/CMP_deaminase_Zn-bd"/>
</dbReference>
<sequence length="135" mass="14876">MTTKQALIQAAKTIREKAYVPYSKFQVGAALQTASGTIYTGCNIENAAYPVTCCAERVAIFQAIANGEREFTEMAVVADTDRPVPPCGSCRQVMSEFFSSDMPIHLTNLKQDVKTITMEELLPFSFQPADLEQEV</sequence>
<keyword evidence="6 14" id="KW-0479">Metal-binding</keyword>
<evidence type="ECO:0000256" key="6">
    <source>
        <dbReference type="ARBA" id="ARBA00022723"/>
    </source>
</evidence>
<evidence type="ECO:0000313" key="16">
    <source>
        <dbReference type="EMBL" id="KNE20984.1"/>
    </source>
</evidence>
<evidence type="ECO:0000256" key="11">
    <source>
        <dbReference type="ARBA" id="ARBA00049558"/>
    </source>
</evidence>
<comment type="cofactor">
    <cofactor evidence="1 14 15">
        <name>Zn(2+)</name>
        <dbReference type="ChEBI" id="CHEBI:29105"/>
    </cofactor>
</comment>
<dbReference type="SUPFAM" id="SSF53927">
    <property type="entry name" value="Cytidine deaminase-like"/>
    <property type="match status" value="1"/>
</dbReference>
<dbReference type="EC" id="3.5.4.5" evidence="4 15"/>
<dbReference type="GO" id="GO:0042802">
    <property type="term" value="F:identical protein binding"/>
    <property type="evidence" value="ECO:0007669"/>
    <property type="project" value="UniProtKB-ARBA"/>
</dbReference>
<name>A0A0L0QQW8_VIRPA</name>
<evidence type="ECO:0000256" key="2">
    <source>
        <dbReference type="ARBA" id="ARBA00003949"/>
    </source>
</evidence>
<comment type="caution">
    <text evidence="16">The sequence shown here is derived from an EMBL/GenBank/DDBJ whole genome shotgun (WGS) entry which is preliminary data.</text>
</comment>
<evidence type="ECO:0000256" key="5">
    <source>
        <dbReference type="ARBA" id="ARBA00018266"/>
    </source>
</evidence>
<dbReference type="InterPro" id="IPR002125">
    <property type="entry name" value="CMP_dCMP_dom"/>
</dbReference>
<keyword evidence="8 14" id="KW-0862">Zinc</keyword>
<evidence type="ECO:0000256" key="13">
    <source>
        <dbReference type="PIRSR" id="PIRSR606262-2"/>
    </source>
</evidence>